<dbReference type="Gene3D" id="1.20.1600.10">
    <property type="entry name" value="Outer membrane efflux proteins (OEP)"/>
    <property type="match status" value="1"/>
</dbReference>
<evidence type="ECO:0000256" key="3">
    <source>
        <dbReference type="SAM" id="SignalP"/>
    </source>
</evidence>
<keyword evidence="3" id="KW-0732">Signal</keyword>
<dbReference type="Pfam" id="PF02321">
    <property type="entry name" value="OEP"/>
    <property type="match status" value="2"/>
</dbReference>
<protein>
    <submittedName>
        <fullName evidence="4">Outer membrane efflux protein</fullName>
    </submittedName>
</protein>
<dbReference type="AlphaFoldDB" id="C5T5K5"/>
<dbReference type="RefSeq" id="WP_005796441.1">
    <property type="nucleotide sequence ID" value="NZ_ACQT01000066.1"/>
</dbReference>
<evidence type="ECO:0000313" key="5">
    <source>
        <dbReference type="Proteomes" id="UP000003856"/>
    </source>
</evidence>
<reference evidence="4 5" key="1">
    <citation type="submission" date="2009-05" db="EMBL/GenBank/DDBJ databases">
        <title>The draft genome of Acidovorax delafieldii 2AN.</title>
        <authorList>
            <consortium name="US DOE Joint Genome Institute (JGI-PGF)"/>
            <person name="Lucas S."/>
            <person name="Copeland A."/>
            <person name="Lapidus A."/>
            <person name="Glavina del Rio T."/>
            <person name="Tice H."/>
            <person name="Bruce D."/>
            <person name="Goodwin L."/>
            <person name="Pitluck S."/>
            <person name="Larimer F."/>
            <person name="Land M.L."/>
            <person name="Hauser L."/>
            <person name="Shelobolina E.S."/>
            <person name="Picardal F."/>
            <person name="Roden E."/>
            <person name="Emerson D."/>
        </authorList>
    </citation>
    <scope>NUCLEOTIDE SEQUENCE [LARGE SCALE GENOMIC DNA]</scope>
    <source>
        <strain evidence="4 5">2AN</strain>
    </source>
</reference>
<comment type="caution">
    <text evidence="4">The sequence shown here is derived from an EMBL/GenBank/DDBJ whole genome shotgun (WGS) entry which is preliminary data.</text>
</comment>
<feature type="chain" id="PRO_5005668398" evidence="3">
    <location>
        <begin position="32"/>
        <end position="449"/>
    </location>
</feature>
<keyword evidence="5" id="KW-1185">Reference proteome</keyword>
<proteinExistence type="inferred from homology"/>
<comment type="similarity">
    <text evidence="1">Belongs to the outer membrane factor (OMF) (TC 1.B.17) family.</text>
</comment>
<sequence>MRSKTLAFAIGMACATWAAGSILFMPAVAWAQATGTAPVSAQAEPSVPNSVATQRLTLSEALSLAESANPTLRAKQAQMSAAEGVRTDANALLFNNPQLATDLTRRSVPQVGQGNERRQEWSAGLSQTLEIAGQRGYRREAADAALAALRAEIADARRTARATASARFYRVLALQQRVALEGQALKLFEGTATAIQKRRAAGEDTKLDANIATVEAERARNQLAIAQEQLLAARSELSATIQLPPSNLAEVVGELTMTPRRFSLAELLAAADAQPRLRALVERENSATSKLKLEQASTYPDVTVGVNVGREGPGTARERLTTLTVSVPLPLFKRNATGIGQARSELSQVQIERQTTLRDTRANVNTLWLRLDSLETRVRRLQESMLPALADNQQLSVKSQQAGQIGLLELIVVNRQALDARRDLNDALSEYQATRLDLELAAGWSQEAN</sequence>
<dbReference type="EMBL" id="ACQT01000066">
    <property type="protein sequence ID" value="EER60246.1"/>
    <property type="molecule type" value="Genomic_DNA"/>
</dbReference>
<organism evidence="4 5">
    <name type="scientific">Acidovorax delafieldii 2AN</name>
    <dbReference type="NCBI Taxonomy" id="573060"/>
    <lineage>
        <taxon>Bacteria</taxon>
        <taxon>Pseudomonadati</taxon>
        <taxon>Pseudomonadota</taxon>
        <taxon>Betaproteobacteria</taxon>
        <taxon>Burkholderiales</taxon>
        <taxon>Comamonadaceae</taxon>
        <taxon>Acidovorax</taxon>
    </lineage>
</organism>
<dbReference type="PANTHER" id="PTHR30203">
    <property type="entry name" value="OUTER MEMBRANE CATION EFFLUX PROTEIN"/>
    <property type="match status" value="1"/>
</dbReference>
<dbReference type="GO" id="GO:0015562">
    <property type="term" value="F:efflux transmembrane transporter activity"/>
    <property type="evidence" value="ECO:0007669"/>
    <property type="project" value="InterPro"/>
</dbReference>
<dbReference type="InterPro" id="IPR010131">
    <property type="entry name" value="MdtP/NodT-like"/>
</dbReference>
<dbReference type="Proteomes" id="UP000003856">
    <property type="component" value="Unassembled WGS sequence"/>
</dbReference>
<evidence type="ECO:0000313" key="4">
    <source>
        <dbReference type="EMBL" id="EER60246.1"/>
    </source>
</evidence>
<gene>
    <name evidence="4" type="ORF">AcdelDRAFT_2185</name>
</gene>
<evidence type="ECO:0000256" key="1">
    <source>
        <dbReference type="ARBA" id="ARBA00007613"/>
    </source>
</evidence>
<feature type="signal peptide" evidence="3">
    <location>
        <begin position="1"/>
        <end position="31"/>
    </location>
</feature>
<dbReference type="InterPro" id="IPR003423">
    <property type="entry name" value="OMP_efflux"/>
</dbReference>
<dbReference type="PATRIC" id="fig|573060.9.peg.2928"/>
<dbReference type="SUPFAM" id="SSF56954">
    <property type="entry name" value="Outer membrane efflux proteins (OEP)"/>
    <property type="match status" value="1"/>
</dbReference>
<keyword evidence="2" id="KW-0175">Coiled coil</keyword>
<name>C5T5K5_ACIDE</name>
<evidence type="ECO:0000256" key="2">
    <source>
        <dbReference type="SAM" id="Coils"/>
    </source>
</evidence>
<feature type="coiled-coil region" evidence="2">
    <location>
        <begin position="209"/>
        <end position="236"/>
    </location>
</feature>
<dbReference type="PANTHER" id="PTHR30203:SF24">
    <property type="entry name" value="BLR4935 PROTEIN"/>
    <property type="match status" value="1"/>
</dbReference>
<accession>C5T5K5</accession>